<feature type="domain" description="HTH tetR-type" evidence="6">
    <location>
        <begin position="18"/>
        <end position="78"/>
    </location>
</feature>
<evidence type="ECO:0000256" key="4">
    <source>
        <dbReference type="PROSITE-ProRule" id="PRU00335"/>
    </source>
</evidence>
<dbReference type="Gene3D" id="1.10.357.10">
    <property type="entry name" value="Tetracycline Repressor, domain 2"/>
    <property type="match status" value="1"/>
</dbReference>
<dbReference type="PROSITE" id="PS50977">
    <property type="entry name" value="HTH_TETR_2"/>
    <property type="match status" value="1"/>
</dbReference>
<dbReference type="InterPro" id="IPR025996">
    <property type="entry name" value="MT1864/Rv1816-like_C"/>
</dbReference>
<dbReference type="Pfam" id="PF00440">
    <property type="entry name" value="TetR_N"/>
    <property type="match status" value="1"/>
</dbReference>
<evidence type="ECO:0000256" key="2">
    <source>
        <dbReference type="ARBA" id="ARBA00023125"/>
    </source>
</evidence>
<keyword evidence="1" id="KW-0805">Transcription regulation</keyword>
<protein>
    <recommendedName>
        <fullName evidence="6">HTH tetR-type domain-containing protein</fullName>
    </recommendedName>
</protein>
<dbReference type="InterPro" id="IPR036271">
    <property type="entry name" value="Tet_transcr_reg_TetR-rel_C_sf"/>
</dbReference>
<evidence type="ECO:0000256" key="1">
    <source>
        <dbReference type="ARBA" id="ARBA00023015"/>
    </source>
</evidence>
<dbReference type="InterPro" id="IPR050109">
    <property type="entry name" value="HTH-type_TetR-like_transc_reg"/>
</dbReference>
<dbReference type="EMBL" id="BAAAHK010000007">
    <property type="protein sequence ID" value="GAA0940681.1"/>
    <property type="molecule type" value="Genomic_DNA"/>
</dbReference>
<sequence>MIDMTSKGRERNKRGEGAQLREEIVSAATRLLDGGTEQSVTLRAVAREAGITAPSIYSHFADRESILLAVAQDGFAELERLLREASAGSDDHASAGSGATGARLSDPVERLRAVCAAYLDFAVRLPGRYRILFGAAWDAPGSIERVPGLAAEVDGLGMGAFGVLAEAVADCAAAGRSASKDARADAAALWVGLHGFAQLQTAASLFPWPDGLLATIVDRLALLQD</sequence>
<accession>A0ABP4AVB8</accession>
<dbReference type="PANTHER" id="PTHR30055:SF234">
    <property type="entry name" value="HTH-TYPE TRANSCRIPTIONAL REGULATOR BETI"/>
    <property type="match status" value="1"/>
</dbReference>
<proteinExistence type="predicted"/>
<name>A0ABP4AVB8_9ACTN</name>
<evidence type="ECO:0000256" key="3">
    <source>
        <dbReference type="ARBA" id="ARBA00023163"/>
    </source>
</evidence>
<dbReference type="PANTHER" id="PTHR30055">
    <property type="entry name" value="HTH-TYPE TRANSCRIPTIONAL REGULATOR RUTR"/>
    <property type="match status" value="1"/>
</dbReference>
<dbReference type="SUPFAM" id="SSF46689">
    <property type="entry name" value="Homeodomain-like"/>
    <property type="match status" value="1"/>
</dbReference>
<keyword evidence="2 4" id="KW-0238">DNA-binding</keyword>
<dbReference type="Pfam" id="PF13305">
    <property type="entry name" value="TetR_C_33"/>
    <property type="match status" value="1"/>
</dbReference>
<evidence type="ECO:0000313" key="7">
    <source>
        <dbReference type="EMBL" id="GAA0940681.1"/>
    </source>
</evidence>
<keyword evidence="3" id="KW-0804">Transcription</keyword>
<evidence type="ECO:0000313" key="8">
    <source>
        <dbReference type="Proteomes" id="UP001500542"/>
    </source>
</evidence>
<feature type="DNA-binding region" description="H-T-H motif" evidence="4">
    <location>
        <begin position="41"/>
        <end position="60"/>
    </location>
</feature>
<comment type="caution">
    <text evidence="7">The sequence shown here is derived from an EMBL/GenBank/DDBJ whole genome shotgun (WGS) entry which is preliminary data.</text>
</comment>
<dbReference type="InterPro" id="IPR001647">
    <property type="entry name" value="HTH_TetR"/>
</dbReference>
<evidence type="ECO:0000259" key="6">
    <source>
        <dbReference type="PROSITE" id="PS50977"/>
    </source>
</evidence>
<dbReference type="InterPro" id="IPR009057">
    <property type="entry name" value="Homeodomain-like_sf"/>
</dbReference>
<dbReference type="SUPFAM" id="SSF48498">
    <property type="entry name" value="Tetracyclin repressor-like, C-terminal domain"/>
    <property type="match status" value="1"/>
</dbReference>
<evidence type="ECO:0000256" key="5">
    <source>
        <dbReference type="SAM" id="MobiDB-lite"/>
    </source>
</evidence>
<reference evidence="8" key="1">
    <citation type="journal article" date="2019" name="Int. J. Syst. Evol. Microbiol.">
        <title>The Global Catalogue of Microorganisms (GCM) 10K type strain sequencing project: providing services to taxonomists for standard genome sequencing and annotation.</title>
        <authorList>
            <consortium name="The Broad Institute Genomics Platform"/>
            <consortium name="The Broad Institute Genome Sequencing Center for Infectious Disease"/>
            <person name="Wu L."/>
            <person name="Ma J."/>
        </authorList>
    </citation>
    <scope>NUCLEOTIDE SEQUENCE [LARGE SCALE GENOMIC DNA]</scope>
    <source>
        <strain evidence="8">JCM 10977</strain>
    </source>
</reference>
<gene>
    <name evidence="7" type="ORF">GCM10009554_31590</name>
</gene>
<organism evidence="7 8">
    <name type="scientific">Kribbella koreensis</name>
    <dbReference type="NCBI Taxonomy" id="57909"/>
    <lineage>
        <taxon>Bacteria</taxon>
        <taxon>Bacillati</taxon>
        <taxon>Actinomycetota</taxon>
        <taxon>Actinomycetes</taxon>
        <taxon>Propionibacteriales</taxon>
        <taxon>Kribbellaceae</taxon>
        <taxon>Kribbella</taxon>
    </lineage>
</organism>
<dbReference type="Proteomes" id="UP001500542">
    <property type="component" value="Unassembled WGS sequence"/>
</dbReference>
<feature type="region of interest" description="Disordered" evidence="5">
    <location>
        <begin position="1"/>
        <end position="20"/>
    </location>
</feature>
<keyword evidence="8" id="KW-1185">Reference proteome</keyword>